<comment type="caution">
    <text evidence="1">The sequence shown here is derived from an EMBL/GenBank/DDBJ whole genome shotgun (WGS) entry which is preliminary data.</text>
</comment>
<accession>A0ACC4CG94</accession>
<sequence>MLKAEAELKRQRFKEDCPMTRVPKQDSRPISMRKTSAGTPTSRRLNYPGKNVVEYECHLQSCIGSHAAGLYTLAMQYLFLLIPYKIQALGHFSTAINQEAINVSSNKPFPKMSRK</sequence>
<evidence type="ECO:0000313" key="1">
    <source>
        <dbReference type="EMBL" id="KAL3596589.1"/>
    </source>
</evidence>
<keyword evidence="2" id="KW-1185">Reference proteome</keyword>
<reference evidence="1 2" key="1">
    <citation type="journal article" date="2024" name="Plant Biotechnol. J.">
        <title>Genome and CRISPR/Cas9 system of a widespread forest tree (Populus alba) in the world.</title>
        <authorList>
            <person name="Liu Y.J."/>
            <person name="Jiang P.F."/>
            <person name="Han X.M."/>
            <person name="Li X.Y."/>
            <person name="Wang H.M."/>
            <person name="Wang Y.J."/>
            <person name="Wang X.X."/>
            <person name="Zeng Q.Y."/>
        </authorList>
    </citation>
    <scope>NUCLEOTIDE SEQUENCE [LARGE SCALE GENOMIC DNA]</scope>
    <source>
        <strain evidence="2">cv. PAL-ZL1</strain>
    </source>
</reference>
<evidence type="ECO:0000313" key="2">
    <source>
        <dbReference type="Proteomes" id="UP000309997"/>
    </source>
</evidence>
<proteinExistence type="predicted"/>
<gene>
    <name evidence="1" type="ORF">D5086_008226</name>
</gene>
<name>A0ACC4CG94_POPAL</name>
<dbReference type="EMBL" id="RCHU02000004">
    <property type="protein sequence ID" value="KAL3596589.1"/>
    <property type="molecule type" value="Genomic_DNA"/>
</dbReference>
<protein>
    <submittedName>
        <fullName evidence="1">Uncharacterized protein</fullName>
    </submittedName>
</protein>
<organism evidence="1 2">
    <name type="scientific">Populus alba</name>
    <name type="common">White poplar</name>
    <dbReference type="NCBI Taxonomy" id="43335"/>
    <lineage>
        <taxon>Eukaryota</taxon>
        <taxon>Viridiplantae</taxon>
        <taxon>Streptophyta</taxon>
        <taxon>Embryophyta</taxon>
        <taxon>Tracheophyta</taxon>
        <taxon>Spermatophyta</taxon>
        <taxon>Magnoliopsida</taxon>
        <taxon>eudicotyledons</taxon>
        <taxon>Gunneridae</taxon>
        <taxon>Pentapetalae</taxon>
        <taxon>rosids</taxon>
        <taxon>fabids</taxon>
        <taxon>Malpighiales</taxon>
        <taxon>Salicaceae</taxon>
        <taxon>Saliceae</taxon>
        <taxon>Populus</taxon>
    </lineage>
</organism>
<dbReference type="Proteomes" id="UP000309997">
    <property type="component" value="Unassembled WGS sequence"/>
</dbReference>